<keyword evidence="1" id="KW-0812">Transmembrane</keyword>
<feature type="non-terminal residue" evidence="2">
    <location>
        <position position="1"/>
    </location>
</feature>
<dbReference type="AlphaFoldDB" id="K1RV11"/>
<protein>
    <submittedName>
        <fullName evidence="2">Uncharacterized protein</fullName>
    </submittedName>
</protein>
<keyword evidence="1" id="KW-0472">Membrane</keyword>
<name>K1RV11_9ZZZZ</name>
<proteinExistence type="predicted"/>
<sequence>SRTLNAVKITYLLLLFLNEIYWCGWLQQRLQKKASGSAARWLANWNGAAVWWFYAIMGLEFIMIFQVSPNQAGHYSAYGAYYYVHTGEAYNFHQEYLERVEKLLGDEDDVQLQPYHYKPWFLCMGDLSEDENNEANRSLAIWYDKDSVTLISED</sequence>
<evidence type="ECO:0000313" key="2">
    <source>
        <dbReference type="EMBL" id="EKC45395.1"/>
    </source>
</evidence>
<dbReference type="EMBL" id="AJWY01013918">
    <property type="protein sequence ID" value="EKC45395.1"/>
    <property type="molecule type" value="Genomic_DNA"/>
</dbReference>
<reference evidence="2" key="1">
    <citation type="journal article" date="2013" name="Environ. Microbiol.">
        <title>Microbiota from the distal guts of lean and obese adolescents exhibit partial functional redundancy besides clear differences in community structure.</title>
        <authorList>
            <person name="Ferrer M."/>
            <person name="Ruiz A."/>
            <person name="Lanza F."/>
            <person name="Haange S.B."/>
            <person name="Oberbach A."/>
            <person name="Till H."/>
            <person name="Bargiela R."/>
            <person name="Campoy C."/>
            <person name="Segura M.T."/>
            <person name="Richter M."/>
            <person name="von Bergen M."/>
            <person name="Seifert J."/>
            <person name="Suarez A."/>
        </authorList>
    </citation>
    <scope>NUCLEOTIDE SEQUENCE</scope>
</reference>
<feature type="transmembrane region" description="Helical" evidence="1">
    <location>
        <begin position="6"/>
        <end position="24"/>
    </location>
</feature>
<gene>
    <name evidence="2" type="ORF">LEA_20252</name>
</gene>
<evidence type="ECO:0000256" key="1">
    <source>
        <dbReference type="SAM" id="Phobius"/>
    </source>
</evidence>
<comment type="caution">
    <text evidence="2">The sequence shown here is derived from an EMBL/GenBank/DDBJ whole genome shotgun (WGS) entry which is preliminary data.</text>
</comment>
<accession>K1RV11</accession>
<organism evidence="2">
    <name type="scientific">human gut metagenome</name>
    <dbReference type="NCBI Taxonomy" id="408170"/>
    <lineage>
        <taxon>unclassified sequences</taxon>
        <taxon>metagenomes</taxon>
        <taxon>organismal metagenomes</taxon>
    </lineage>
</organism>
<feature type="transmembrane region" description="Helical" evidence="1">
    <location>
        <begin position="45"/>
        <end position="65"/>
    </location>
</feature>
<keyword evidence="1" id="KW-1133">Transmembrane helix</keyword>